<feature type="domain" description="Cep192-like" evidence="3">
    <location>
        <begin position="629"/>
        <end position="757"/>
    </location>
</feature>
<evidence type="ECO:0000259" key="3">
    <source>
        <dbReference type="Pfam" id="PF22074"/>
    </source>
</evidence>
<dbReference type="SMR" id="A0A1I7SAN1"/>
<feature type="compositionally biased region" description="Polar residues" evidence="1">
    <location>
        <begin position="349"/>
        <end position="372"/>
    </location>
</feature>
<evidence type="ECO:0000313" key="6">
    <source>
        <dbReference type="Proteomes" id="UP000095284"/>
    </source>
</evidence>
<dbReference type="Proteomes" id="UP000659654">
    <property type="component" value="Unassembled WGS sequence"/>
</dbReference>
<keyword evidence="7" id="KW-1185">Reference proteome</keyword>
<feature type="compositionally biased region" description="Polar residues" evidence="1">
    <location>
        <begin position="293"/>
        <end position="304"/>
    </location>
</feature>
<feature type="domain" description="Cep192/Spd-2-like" evidence="2">
    <location>
        <begin position="496"/>
        <end position="602"/>
    </location>
</feature>
<evidence type="ECO:0000313" key="4">
    <source>
        <dbReference type="EMBL" id="CAD5207742.1"/>
    </source>
</evidence>
<dbReference type="InterPro" id="IPR013783">
    <property type="entry name" value="Ig-like_fold"/>
</dbReference>
<dbReference type="EMBL" id="CAJFDI010000001">
    <property type="protein sequence ID" value="CAD5207742.1"/>
    <property type="molecule type" value="Genomic_DNA"/>
</dbReference>
<feature type="compositionally biased region" description="Low complexity" evidence="1">
    <location>
        <begin position="386"/>
        <end position="398"/>
    </location>
</feature>
<sequence>MGDENLDNFEELAYDDDNIEIYDSRCESELGSDGESERFESEKQKVPSKIARARRVPMTPIQEKEERSVIRSPLKQIQSTPKSINISKTRRNLTGEFGKLNENEKEFKNRRDDRGNQQISEISSQIDRELNENTDIVPGNDERLYYEADQAQIATARQGVQTMDEEIRKYQDRFGNLISETQDDAPSKAVRFDVPRTESTDSLITSQKEDERDMNPPSVIEKPKENIAEPLPNFRKPSGILKSISEIVPSTSGMTSIIHTPEWQRRQKILDERYQRMCQQQIQPLSLTHRPSPRTSLPAETTTPKRPIGLRTLNPIVDLRKELGQQKELKDGSIEQKLDNEHKNGLGHENNQPNRQSSFRNYSNPQKNLTNSRGNRLTAENLAKHQASFQQQSQSSDSSRAEKDSAHFGRDSARFGRDSALSTRDSAYFFTEDLLKPRRKFTEKTDQTQTERTSRSPISQSDTMRTAISRAADSSFPSRAPSAMSQMNQTITMCELSASSGQLAFGFVDVKVDKILPLTLTNNGNESANFTLRIKYPSDYKGGQVFNIVHVTSTTLRGHGGQATFSVGFHPLAQASYTAELIVKRTNCGESEFRFPIFGYGGRCHVEAYAALGERLMAGLEGLRVVNVDSRQSTYHFSLRNDGVRSAFCAIFALNENNEILNDGPVKVTPQRTIIQKSQMLNCKVELATDSLRRSHSAQSLSSTKTVNDGILKLLVYYGEERQRLRFKQYLAQHRKRYICYKVDFAVQFEGESARPMKMVYRADVEAFKDCIRTLRIEFNDPRRVTQRPVSRAGTSMSMCSTIADETLLQRTYALPVQGSPFRTPRAQPERDSILADNTVIPTVQRAIR</sequence>
<feature type="region of interest" description="Disordered" evidence="1">
    <location>
        <begin position="27"/>
        <end position="69"/>
    </location>
</feature>
<feature type="compositionally biased region" description="Basic and acidic residues" evidence="1">
    <location>
        <begin position="35"/>
        <end position="45"/>
    </location>
</feature>
<dbReference type="InterPro" id="IPR054090">
    <property type="entry name" value="Cep192_Spd-2-like_dom"/>
</dbReference>
<evidence type="ECO:0000256" key="1">
    <source>
        <dbReference type="SAM" id="MobiDB-lite"/>
    </source>
</evidence>
<feature type="region of interest" description="Disordered" evidence="1">
    <location>
        <begin position="340"/>
        <end position="372"/>
    </location>
</feature>
<feature type="region of interest" description="Disordered" evidence="1">
    <location>
        <begin position="384"/>
        <end position="411"/>
    </location>
</feature>
<feature type="compositionally biased region" description="Polar residues" evidence="1">
    <location>
        <begin position="447"/>
        <end position="465"/>
    </location>
</feature>
<name>A0A1I7SAN1_BURXY</name>
<dbReference type="Pfam" id="PF22074">
    <property type="entry name" value="Cep192_D5"/>
    <property type="match status" value="1"/>
</dbReference>
<dbReference type="Gene3D" id="2.60.40.10">
    <property type="entry name" value="Immunoglobulins"/>
    <property type="match status" value="1"/>
</dbReference>
<organism evidence="6 8">
    <name type="scientific">Bursaphelenchus xylophilus</name>
    <name type="common">Pinewood nematode worm</name>
    <name type="synonym">Aphelenchoides xylophilus</name>
    <dbReference type="NCBI Taxonomy" id="6326"/>
    <lineage>
        <taxon>Eukaryota</taxon>
        <taxon>Metazoa</taxon>
        <taxon>Ecdysozoa</taxon>
        <taxon>Nematoda</taxon>
        <taxon>Chromadorea</taxon>
        <taxon>Rhabditida</taxon>
        <taxon>Tylenchina</taxon>
        <taxon>Tylenchomorpha</taxon>
        <taxon>Aphelenchoidea</taxon>
        <taxon>Aphelenchoididae</taxon>
        <taxon>Bursaphelenchus</taxon>
    </lineage>
</organism>
<dbReference type="AlphaFoldDB" id="A0A1I7SAN1"/>
<accession>A0A1I7SAN1</accession>
<evidence type="ECO:0000313" key="7">
    <source>
        <dbReference type="Proteomes" id="UP000659654"/>
    </source>
</evidence>
<dbReference type="Pfam" id="PF22073">
    <property type="entry name" value="Cep192_D4"/>
    <property type="match status" value="1"/>
</dbReference>
<feature type="compositionally biased region" description="Basic and acidic residues" evidence="1">
    <location>
        <begin position="399"/>
        <end position="411"/>
    </location>
</feature>
<gene>
    <name evidence="4" type="ORF">BXYJ_LOCUS77</name>
</gene>
<reference evidence="8" key="1">
    <citation type="submission" date="2016-11" db="UniProtKB">
        <authorList>
            <consortium name="WormBaseParasite"/>
        </authorList>
    </citation>
    <scope>IDENTIFICATION</scope>
</reference>
<feature type="region of interest" description="Disordered" evidence="1">
    <location>
        <begin position="194"/>
        <end position="236"/>
    </location>
</feature>
<evidence type="ECO:0000313" key="8">
    <source>
        <dbReference type="WBParaSite" id="BXY_1007800.1"/>
    </source>
</evidence>
<feature type="region of interest" description="Disordered" evidence="1">
    <location>
        <begin position="440"/>
        <end position="465"/>
    </location>
</feature>
<dbReference type="Proteomes" id="UP000582659">
    <property type="component" value="Unassembled WGS sequence"/>
</dbReference>
<proteinExistence type="predicted"/>
<reference evidence="5" key="2">
    <citation type="submission" date="2020-08" db="EMBL/GenBank/DDBJ databases">
        <authorList>
            <person name="Kikuchi T."/>
        </authorList>
    </citation>
    <scope>NUCLEOTIDE SEQUENCE</scope>
    <source>
        <strain evidence="4">Ka4C1</strain>
    </source>
</reference>
<protein>
    <submittedName>
        <fullName evidence="4">(pine wood nematode) hypothetical protein</fullName>
    </submittedName>
</protein>
<evidence type="ECO:0000313" key="5">
    <source>
        <dbReference type="EMBL" id="CAG9079148.1"/>
    </source>
</evidence>
<dbReference type="WBParaSite" id="BXY_1007800.1">
    <property type="protein sequence ID" value="BXY_1007800.1"/>
    <property type="gene ID" value="BXY_1007800"/>
</dbReference>
<dbReference type="EMBL" id="CAJFCV020000001">
    <property type="protein sequence ID" value="CAG9079148.1"/>
    <property type="molecule type" value="Genomic_DNA"/>
</dbReference>
<dbReference type="Proteomes" id="UP000095284">
    <property type="component" value="Unplaced"/>
</dbReference>
<dbReference type="InterPro" id="IPR054091">
    <property type="entry name" value="Cep192-like_D5"/>
</dbReference>
<dbReference type="OrthoDB" id="5799239at2759"/>
<feature type="region of interest" description="Disordered" evidence="1">
    <location>
        <begin position="282"/>
        <end position="313"/>
    </location>
</feature>
<evidence type="ECO:0000259" key="2">
    <source>
        <dbReference type="Pfam" id="PF22073"/>
    </source>
</evidence>